<dbReference type="InterPro" id="IPR050950">
    <property type="entry name" value="HTH-type_LysR_regulators"/>
</dbReference>
<dbReference type="PANTHER" id="PTHR30419">
    <property type="entry name" value="HTH-TYPE TRANSCRIPTIONAL REGULATOR YBHD"/>
    <property type="match status" value="1"/>
</dbReference>
<dbReference type="Proteomes" id="UP001240171">
    <property type="component" value="Unassembled WGS sequence"/>
</dbReference>
<dbReference type="EMBL" id="JAUQTB010000002">
    <property type="protein sequence ID" value="MDO7905967.1"/>
    <property type="molecule type" value="Genomic_DNA"/>
</dbReference>
<keyword evidence="7" id="KW-1185">Reference proteome</keyword>
<evidence type="ECO:0000256" key="2">
    <source>
        <dbReference type="ARBA" id="ARBA00023015"/>
    </source>
</evidence>
<evidence type="ECO:0000256" key="4">
    <source>
        <dbReference type="ARBA" id="ARBA00023163"/>
    </source>
</evidence>
<dbReference type="SUPFAM" id="SSF46785">
    <property type="entry name" value="Winged helix' DNA-binding domain"/>
    <property type="match status" value="1"/>
</dbReference>
<dbReference type="Pfam" id="PF03466">
    <property type="entry name" value="LysR_substrate"/>
    <property type="match status" value="1"/>
</dbReference>
<dbReference type="CDD" id="cd05466">
    <property type="entry name" value="PBP2_LTTR_substrate"/>
    <property type="match status" value="1"/>
</dbReference>
<dbReference type="Pfam" id="PF00126">
    <property type="entry name" value="HTH_1"/>
    <property type="match status" value="1"/>
</dbReference>
<evidence type="ECO:0000256" key="3">
    <source>
        <dbReference type="ARBA" id="ARBA00023125"/>
    </source>
</evidence>
<comment type="caution">
    <text evidence="6">The sequence shown here is derived from an EMBL/GenBank/DDBJ whole genome shotgun (WGS) entry which is preliminary data.</text>
</comment>
<keyword evidence="3" id="KW-0238">DNA-binding</keyword>
<dbReference type="Gene3D" id="3.40.190.290">
    <property type="match status" value="1"/>
</dbReference>
<dbReference type="InterPro" id="IPR036390">
    <property type="entry name" value="WH_DNA-bd_sf"/>
</dbReference>
<dbReference type="Gene3D" id="1.10.10.10">
    <property type="entry name" value="Winged helix-like DNA-binding domain superfamily/Winged helix DNA-binding domain"/>
    <property type="match status" value="1"/>
</dbReference>
<dbReference type="SUPFAM" id="SSF53850">
    <property type="entry name" value="Periplasmic binding protein-like II"/>
    <property type="match status" value="1"/>
</dbReference>
<reference evidence="6 7" key="1">
    <citation type="submission" date="2023-07" db="EMBL/GenBank/DDBJ databases">
        <title>Paenibacillus sp. JX-17 nov. isolated from soil.</title>
        <authorList>
            <person name="Wan Y."/>
            <person name="Liu B."/>
        </authorList>
    </citation>
    <scope>NUCLEOTIDE SEQUENCE [LARGE SCALE GENOMIC DNA]</scope>
    <source>
        <strain evidence="6 7">JX-17</strain>
    </source>
</reference>
<gene>
    <name evidence="6" type="ORF">Q5741_05980</name>
</gene>
<dbReference type="InterPro" id="IPR000847">
    <property type="entry name" value="LysR_HTH_N"/>
</dbReference>
<keyword evidence="2" id="KW-0805">Transcription regulation</keyword>
<dbReference type="PRINTS" id="PR00039">
    <property type="entry name" value="HTHLYSR"/>
</dbReference>
<dbReference type="PANTHER" id="PTHR30419:SF25">
    <property type="entry name" value="HTH-TYPE TRANSCRIPTIONAL REGULATOR YTLI"/>
    <property type="match status" value="1"/>
</dbReference>
<name>A0ABT9CDB4_9BACL</name>
<sequence length="301" mass="32670">MDLKTLKTFQAIVENGSFARAAEAMNYAQSTVTMQIQRLEAELGVSLLERGRQLELTEAGRLFHEQIRGIVQQIEKLQLYMGEIGTGSAGSVRLGVTEPTGSLRLPALLQEFREEAPGIILSLEFGSTPQLAERMLQGEIDLALCSAPGFTDRLDFDILFQERFILLIPEGHTLSSRNVAVPADLASHRLLVTSSTCPYRRKLELVLQEAGVAAVDMIEVGSMAALPHYVQAGHGIALVPEIMVSPVPAGTAALSLEGALIGMECGLLRAPDRPLSQAVTRLYRYLQNKLAGQVNNGMLYG</sequence>
<evidence type="ECO:0000313" key="6">
    <source>
        <dbReference type="EMBL" id="MDO7905967.1"/>
    </source>
</evidence>
<accession>A0ABT9CDB4</accession>
<evidence type="ECO:0000259" key="5">
    <source>
        <dbReference type="PROSITE" id="PS50931"/>
    </source>
</evidence>
<organism evidence="6 7">
    <name type="scientific">Paenibacillus lacisoli</name>
    <dbReference type="NCBI Taxonomy" id="3064525"/>
    <lineage>
        <taxon>Bacteria</taxon>
        <taxon>Bacillati</taxon>
        <taxon>Bacillota</taxon>
        <taxon>Bacilli</taxon>
        <taxon>Bacillales</taxon>
        <taxon>Paenibacillaceae</taxon>
        <taxon>Paenibacillus</taxon>
    </lineage>
</organism>
<keyword evidence="4" id="KW-0804">Transcription</keyword>
<dbReference type="InterPro" id="IPR005119">
    <property type="entry name" value="LysR_subst-bd"/>
</dbReference>
<proteinExistence type="inferred from homology"/>
<evidence type="ECO:0000313" key="7">
    <source>
        <dbReference type="Proteomes" id="UP001240171"/>
    </source>
</evidence>
<dbReference type="PROSITE" id="PS50931">
    <property type="entry name" value="HTH_LYSR"/>
    <property type="match status" value="1"/>
</dbReference>
<dbReference type="RefSeq" id="WP_305023155.1">
    <property type="nucleotide sequence ID" value="NZ_JAUQTB010000002.1"/>
</dbReference>
<comment type="similarity">
    <text evidence="1">Belongs to the LysR transcriptional regulatory family.</text>
</comment>
<dbReference type="InterPro" id="IPR036388">
    <property type="entry name" value="WH-like_DNA-bd_sf"/>
</dbReference>
<protein>
    <submittedName>
        <fullName evidence="6">LysR family transcriptional regulator</fullName>
    </submittedName>
</protein>
<evidence type="ECO:0000256" key="1">
    <source>
        <dbReference type="ARBA" id="ARBA00009437"/>
    </source>
</evidence>
<feature type="domain" description="HTH lysR-type" evidence="5">
    <location>
        <begin position="1"/>
        <end position="57"/>
    </location>
</feature>